<dbReference type="SUPFAM" id="SSF55455">
    <property type="entry name" value="SRF-like"/>
    <property type="match status" value="1"/>
</dbReference>
<reference evidence="8" key="1">
    <citation type="journal article" date="2015" name="Nat. Plants">
        <title>Genome expansion of Arabis alpina linked with retrotransposition and reduced symmetric DNA methylation.</title>
        <authorList>
            <person name="Willing E.M."/>
            <person name="Rawat V."/>
            <person name="Mandakova T."/>
            <person name="Maumus F."/>
            <person name="James G.V."/>
            <person name="Nordstroem K.J."/>
            <person name="Becker C."/>
            <person name="Warthmann N."/>
            <person name="Chica C."/>
            <person name="Szarzynska B."/>
            <person name="Zytnicki M."/>
            <person name="Albani M.C."/>
            <person name="Kiefer C."/>
            <person name="Bergonzi S."/>
            <person name="Castaings L."/>
            <person name="Mateos J.L."/>
            <person name="Berns M.C."/>
            <person name="Bujdoso N."/>
            <person name="Piofczyk T."/>
            <person name="de Lorenzo L."/>
            <person name="Barrero-Sicilia C."/>
            <person name="Mateos I."/>
            <person name="Piednoel M."/>
            <person name="Hagmann J."/>
            <person name="Chen-Min-Tao R."/>
            <person name="Iglesias-Fernandez R."/>
            <person name="Schuster S.C."/>
            <person name="Alonso-Blanco C."/>
            <person name="Roudier F."/>
            <person name="Carbonero P."/>
            <person name="Paz-Ares J."/>
            <person name="Davis S.J."/>
            <person name="Pecinka A."/>
            <person name="Quesneville H."/>
            <person name="Colot V."/>
            <person name="Lysak M.A."/>
            <person name="Weigel D."/>
            <person name="Coupland G."/>
            <person name="Schneeberger K."/>
        </authorList>
    </citation>
    <scope>NUCLEOTIDE SEQUENCE [LARGE SCALE GENOMIC DNA]</scope>
    <source>
        <strain evidence="8">cv. Pajares</strain>
    </source>
</reference>
<dbReference type="AlphaFoldDB" id="A0A087G980"/>
<keyword evidence="3" id="KW-0238">DNA-binding</keyword>
<dbReference type="GO" id="GO:0046983">
    <property type="term" value="F:protein dimerization activity"/>
    <property type="evidence" value="ECO:0007669"/>
    <property type="project" value="InterPro"/>
</dbReference>
<evidence type="ECO:0000259" key="6">
    <source>
        <dbReference type="PROSITE" id="PS50066"/>
    </source>
</evidence>
<dbReference type="GO" id="GO:0000987">
    <property type="term" value="F:cis-regulatory region sequence-specific DNA binding"/>
    <property type="evidence" value="ECO:0007669"/>
    <property type="project" value="InterPro"/>
</dbReference>
<dbReference type="GO" id="GO:0000981">
    <property type="term" value="F:DNA-binding transcription factor activity, RNA polymerase II-specific"/>
    <property type="evidence" value="ECO:0007669"/>
    <property type="project" value="InterPro"/>
</dbReference>
<dbReference type="InterPro" id="IPR036879">
    <property type="entry name" value="TF_MADSbox_sf"/>
</dbReference>
<evidence type="ECO:0000256" key="4">
    <source>
        <dbReference type="ARBA" id="ARBA00023163"/>
    </source>
</evidence>
<comment type="subcellular location">
    <subcellularLocation>
        <location evidence="1">Nucleus</location>
    </subcellularLocation>
</comment>
<evidence type="ECO:0000256" key="3">
    <source>
        <dbReference type="ARBA" id="ARBA00023125"/>
    </source>
</evidence>
<dbReference type="InterPro" id="IPR050142">
    <property type="entry name" value="MADS-box/MEF2_TF"/>
</dbReference>
<dbReference type="InterPro" id="IPR002100">
    <property type="entry name" value="TF_MADSbox"/>
</dbReference>
<dbReference type="EMBL" id="CM002876">
    <property type="protein sequence ID" value="KFK26432.1"/>
    <property type="molecule type" value="Genomic_DNA"/>
</dbReference>
<dbReference type="InterPro" id="IPR033897">
    <property type="entry name" value="SRF-like_MADS-box"/>
</dbReference>
<dbReference type="Pfam" id="PF00319">
    <property type="entry name" value="SRF-TF"/>
    <property type="match status" value="1"/>
</dbReference>
<keyword evidence="2" id="KW-0805">Transcription regulation</keyword>
<evidence type="ECO:0000256" key="1">
    <source>
        <dbReference type="ARBA" id="ARBA00004123"/>
    </source>
</evidence>
<keyword evidence="4" id="KW-0804">Transcription</keyword>
<dbReference type="SMART" id="SM00432">
    <property type="entry name" value="MADS"/>
    <property type="match status" value="1"/>
</dbReference>
<dbReference type="PANTHER" id="PTHR48019">
    <property type="entry name" value="SERUM RESPONSE FACTOR HOMOLOG"/>
    <property type="match status" value="1"/>
</dbReference>
<dbReference type="Gramene" id="KFK26432">
    <property type="protein sequence ID" value="KFK26432"/>
    <property type="gene ID" value="AALP_AA8G247400"/>
</dbReference>
<dbReference type="OrthoDB" id="779403at2759"/>
<accession>A0A087G980</accession>
<dbReference type="Proteomes" id="UP000029120">
    <property type="component" value="Chromosome 8"/>
</dbReference>
<feature type="domain" description="MADS-box" evidence="6">
    <location>
        <begin position="1"/>
        <end position="47"/>
    </location>
</feature>
<dbReference type="FunFam" id="3.40.1810.10:FF:000024">
    <property type="entry name" value="Agamous-like MADS-box protein AGL80"/>
    <property type="match status" value="1"/>
</dbReference>
<evidence type="ECO:0000313" key="8">
    <source>
        <dbReference type="Proteomes" id="UP000029120"/>
    </source>
</evidence>
<evidence type="ECO:0000313" key="7">
    <source>
        <dbReference type="EMBL" id="KFK26432.1"/>
    </source>
</evidence>
<name>A0A087G980_ARAAL</name>
<evidence type="ECO:0000256" key="5">
    <source>
        <dbReference type="ARBA" id="ARBA00023242"/>
    </source>
</evidence>
<dbReference type="PRINTS" id="PR00404">
    <property type="entry name" value="MADSDOMAIN"/>
</dbReference>
<dbReference type="OMA" id="TIMLYEA"/>
<dbReference type="Gene3D" id="3.40.1810.10">
    <property type="entry name" value="Transcription factor, MADS-box"/>
    <property type="match status" value="1"/>
</dbReference>
<dbReference type="CDD" id="cd00266">
    <property type="entry name" value="MADS_SRF_like"/>
    <property type="match status" value="1"/>
</dbReference>
<protein>
    <recommendedName>
        <fullName evidence="6">MADS-box domain-containing protein</fullName>
    </recommendedName>
</protein>
<dbReference type="GO" id="GO:0045944">
    <property type="term" value="P:positive regulation of transcription by RNA polymerase II"/>
    <property type="evidence" value="ECO:0007669"/>
    <property type="project" value="InterPro"/>
</dbReference>
<gene>
    <name evidence="7" type="ordered locus">AALP_Aa8g247400</name>
</gene>
<dbReference type="GO" id="GO:0005634">
    <property type="term" value="C:nucleus"/>
    <property type="evidence" value="ECO:0007669"/>
    <property type="project" value="UniProtKB-SubCell"/>
</dbReference>
<dbReference type="PROSITE" id="PS50066">
    <property type="entry name" value="MADS_BOX_2"/>
    <property type="match status" value="1"/>
</dbReference>
<keyword evidence="5" id="KW-0539">Nucleus</keyword>
<dbReference type="eggNOG" id="KOG0014">
    <property type="taxonomic scope" value="Eukaryota"/>
</dbReference>
<sequence>MTRQKLKLAFIESESARKSTFKKRKRGILKKAEELAILCDVPICMRIDSPYDPNPEVWPSEEKMSKIVSDWKMLSVMDKTKKMVNLETFLQQRITKEIESWRKLRKENREREMKEVMFDCIKGKTSVSQIAKTDLPDLACVIDQCLKDLNHRIEVLNKNGESSSSSAFVASTAATTPSNAMSMVEMRSSSVEFYNKIREQIEKSLNMETSIKDLDLNQKQMG</sequence>
<evidence type="ECO:0000256" key="2">
    <source>
        <dbReference type="ARBA" id="ARBA00023015"/>
    </source>
</evidence>
<organism evidence="7 8">
    <name type="scientific">Arabis alpina</name>
    <name type="common">Alpine rock-cress</name>
    <dbReference type="NCBI Taxonomy" id="50452"/>
    <lineage>
        <taxon>Eukaryota</taxon>
        <taxon>Viridiplantae</taxon>
        <taxon>Streptophyta</taxon>
        <taxon>Embryophyta</taxon>
        <taxon>Tracheophyta</taxon>
        <taxon>Spermatophyta</taxon>
        <taxon>Magnoliopsida</taxon>
        <taxon>eudicotyledons</taxon>
        <taxon>Gunneridae</taxon>
        <taxon>Pentapetalae</taxon>
        <taxon>rosids</taxon>
        <taxon>malvids</taxon>
        <taxon>Brassicales</taxon>
        <taxon>Brassicaceae</taxon>
        <taxon>Arabideae</taxon>
        <taxon>Arabis</taxon>
    </lineage>
</organism>
<keyword evidence="8" id="KW-1185">Reference proteome</keyword>
<proteinExistence type="predicted"/>